<dbReference type="EMBL" id="KJ001761">
    <property type="protein sequence ID" value="AHK09974.1"/>
    <property type="molecule type" value="Genomic_DNA"/>
</dbReference>
<keyword evidence="1" id="KW-0240">DNA-directed RNA polymerase</keyword>
<geneLocation type="plastid" evidence="5"/>
<reference evidence="5" key="1">
    <citation type="submission" date="2013-12" db="EMBL/GenBank/DDBJ databases">
        <title>The plastid genomes of microalgae Chlorella protothecoides and Prototheca wickerhamii shed light on the evolutionary transition from autotroph to heterotroph.</title>
        <authorList>
            <person name="Yan D."/>
            <person name="Wang Y."/>
            <person name="Murakami T."/>
            <person name="Shen Y."/>
            <person name="Gong J."/>
            <person name="Gao C."/>
            <person name="Jiang H."/>
            <person name="Smith D.R."/>
            <person name="Pombert J.F."/>
            <person name="Wu Q."/>
            <person name="Dai J."/>
        </authorList>
    </citation>
    <scope>NUCLEOTIDE SEQUENCE</scope>
    <source>
        <strain evidence="5">SAG 263-11</strain>
    </source>
</reference>
<gene>
    <name evidence="5" type="primary">rpoA</name>
    <name evidence="5" type="ORF">PrwiCp005</name>
</gene>
<evidence type="ECO:0000256" key="3">
    <source>
        <dbReference type="ARBA" id="ARBA00031776"/>
    </source>
</evidence>
<dbReference type="GO" id="GO:0003899">
    <property type="term" value="F:DNA-directed RNA polymerase activity"/>
    <property type="evidence" value="ECO:0007669"/>
    <property type="project" value="InterPro"/>
</dbReference>
<dbReference type="GO" id="GO:0046983">
    <property type="term" value="F:protein dimerization activity"/>
    <property type="evidence" value="ECO:0007669"/>
    <property type="project" value="InterPro"/>
</dbReference>
<evidence type="ECO:0000256" key="1">
    <source>
        <dbReference type="ARBA" id="ARBA00022478"/>
    </source>
</evidence>
<evidence type="ECO:0000313" key="5">
    <source>
        <dbReference type="EMBL" id="AHK09974.1"/>
    </source>
</evidence>
<sequence>MDRQQKEKKFISYIESKTLNSGQMYARFHLGPFFKDHALSFSNSIRRNLLAGIPGLVITDIIFLGIKHEFDAIPGVHETIFDIIENIKQIVLTNTNENIQILLSRQKEIQAFLKFQGPGKVTAGDIKFPPNISCVIPSQHIASVSWDGELLITLKIALVDPNQLQKFKTPQEFAYDNKIFNVQRFPNPIKEANYLIRKLDKKQEFYYIALDITTDGSIRPKQALQYSLYKLTKLFYDFAVVSLSSK</sequence>
<keyword evidence="2" id="KW-0804">Transcription</keyword>
<dbReference type="SMART" id="SM00662">
    <property type="entry name" value="RPOLD"/>
    <property type="match status" value="1"/>
</dbReference>
<protein>
    <recommendedName>
        <fullName evidence="3">Plastid-encoded RNA polymerase subunit alpha</fullName>
    </recommendedName>
</protein>
<name>A0A067Z0R4_PROWI</name>
<dbReference type="AlphaFoldDB" id="A0A067Z0R4"/>
<dbReference type="Gene3D" id="3.30.1360.10">
    <property type="entry name" value="RNA polymerase, RBP11-like subunit"/>
    <property type="match status" value="1"/>
</dbReference>
<dbReference type="InterPro" id="IPR011262">
    <property type="entry name" value="DNA-dir_RNA_pol_insert"/>
</dbReference>
<dbReference type="Pfam" id="PF01000">
    <property type="entry name" value="RNA_pol_A_bac"/>
    <property type="match status" value="1"/>
</dbReference>
<dbReference type="GO" id="GO:0006351">
    <property type="term" value="P:DNA-templated transcription"/>
    <property type="evidence" value="ECO:0007669"/>
    <property type="project" value="InterPro"/>
</dbReference>
<dbReference type="InterPro" id="IPR011263">
    <property type="entry name" value="DNA-dir_RNA_pol_RpoA/D/Rpb3"/>
</dbReference>
<evidence type="ECO:0000259" key="4">
    <source>
        <dbReference type="SMART" id="SM00662"/>
    </source>
</evidence>
<dbReference type="SUPFAM" id="SSF56553">
    <property type="entry name" value="Insert subdomain of RNA polymerase alpha subunit"/>
    <property type="match status" value="1"/>
</dbReference>
<feature type="domain" description="DNA-directed RNA polymerase RpoA/D/Rpb3-type" evidence="4">
    <location>
        <begin position="25"/>
        <end position="241"/>
    </location>
</feature>
<evidence type="ECO:0000256" key="2">
    <source>
        <dbReference type="ARBA" id="ARBA00023163"/>
    </source>
</evidence>
<dbReference type="InterPro" id="IPR036603">
    <property type="entry name" value="RBP11-like"/>
</dbReference>
<dbReference type="GO" id="GO:0000428">
    <property type="term" value="C:DNA-directed RNA polymerase complex"/>
    <property type="evidence" value="ECO:0007669"/>
    <property type="project" value="UniProtKB-KW"/>
</dbReference>
<dbReference type="SUPFAM" id="SSF55257">
    <property type="entry name" value="RBP11-like subunits of RNA polymerase"/>
    <property type="match status" value="1"/>
</dbReference>
<organism evidence="5">
    <name type="scientific">Prototheca wickerhamii</name>
    <dbReference type="NCBI Taxonomy" id="3111"/>
    <lineage>
        <taxon>Eukaryota</taxon>
        <taxon>Viridiplantae</taxon>
        <taxon>Chlorophyta</taxon>
        <taxon>core chlorophytes</taxon>
        <taxon>Trebouxiophyceae</taxon>
        <taxon>Chlorellales</taxon>
        <taxon>Chlorellaceae</taxon>
        <taxon>Prototheca</taxon>
    </lineage>
</organism>
<dbReference type="Gene3D" id="2.170.120.12">
    <property type="entry name" value="DNA-directed RNA polymerase, insert domain"/>
    <property type="match status" value="1"/>
</dbReference>
<proteinExistence type="predicted"/>
<dbReference type="InterPro" id="IPR036643">
    <property type="entry name" value="RNApol_insert_sf"/>
</dbReference>
<accession>A0A067Z0R4</accession>
<dbReference type="Pfam" id="PF01193">
    <property type="entry name" value="RNA_pol_L"/>
    <property type="match status" value="1"/>
</dbReference>
<keyword evidence="5" id="KW-0934">Plastid</keyword>